<accession>A0ABN7XCH7</accession>
<keyword evidence="2" id="KW-1185">Reference proteome</keyword>
<comment type="caution">
    <text evidence="1">The sequence shown here is derived from an EMBL/GenBank/DDBJ whole genome shotgun (WGS) entry which is preliminary data.</text>
</comment>
<organism evidence="1 2">
    <name type="scientific">Gigaspora margarita</name>
    <dbReference type="NCBI Taxonomy" id="4874"/>
    <lineage>
        <taxon>Eukaryota</taxon>
        <taxon>Fungi</taxon>
        <taxon>Fungi incertae sedis</taxon>
        <taxon>Mucoromycota</taxon>
        <taxon>Glomeromycotina</taxon>
        <taxon>Glomeromycetes</taxon>
        <taxon>Diversisporales</taxon>
        <taxon>Gigasporaceae</taxon>
        <taxon>Gigaspora</taxon>
    </lineage>
</organism>
<gene>
    <name evidence="1" type="ORF">GMARGA_LOCUS41546</name>
</gene>
<dbReference type="Proteomes" id="UP000789901">
    <property type="component" value="Unassembled WGS sequence"/>
</dbReference>
<proteinExistence type="predicted"/>
<evidence type="ECO:0000313" key="2">
    <source>
        <dbReference type="Proteomes" id="UP000789901"/>
    </source>
</evidence>
<sequence length="105" mass="12256">NVAKFKKKSNLKGIRLYSTPNFTLNSTTSKCTRELPKSTPDHIVNISYQNSEERIHSFARLSFRWMDAYRHGLTGKVAEYVVKNNKRHRSVNEEIMNQITNELLN</sequence>
<name>A0ABN7XCH7_GIGMA</name>
<reference evidence="1 2" key="1">
    <citation type="submission" date="2021-06" db="EMBL/GenBank/DDBJ databases">
        <authorList>
            <person name="Kallberg Y."/>
            <person name="Tangrot J."/>
            <person name="Rosling A."/>
        </authorList>
    </citation>
    <scope>NUCLEOTIDE SEQUENCE [LARGE SCALE GENOMIC DNA]</scope>
    <source>
        <strain evidence="1 2">120-4 pot B 10/14</strain>
    </source>
</reference>
<dbReference type="EMBL" id="CAJVQB010115540">
    <property type="protein sequence ID" value="CAG8852725.1"/>
    <property type="molecule type" value="Genomic_DNA"/>
</dbReference>
<evidence type="ECO:0000313" key="1">
    <source>
        <dbReference type="EMBL" id="CAG8852725.1"/>
    </source>
</evidence>
<protein>
    <submittedName>
        <fullName evidence="1">9974_t:CDS:1</fullName>
    </submittedName>
</protein>
<feature type="non-terminal residue" evidence="1">
    <location>
        <position position="1"/>
    </location>
</feature>